<dbReference type="GeneID" id="81436100"/>
<dbReference type="AlphaFoldDB" id="A0A9W9VI31"/>
<keyword evidence="2" id="KW-1185">Reference proteome</keyword>
<name>A0A9W9VI31_9EURO</name>
<dbReference type="Proteomes" id="UP001147782">
    <property type="component" value="Unassembled WGS sequence"/>
</dbReference>
<proteinExistence type="predicted"/>
<dbReference type="RefSeq" id="XP_056559135.1">
    <property type="nucleotide sequence ID" value="XM_056696923.1"/>
</dbReference>
<evidence type="ECO:0000313" key="1">
    <source>
        <dbReference type="EMBL" id="KAJ5381564.1"/>
    </source>
</evidence>
<evidence type="ECO:0000313" key="2">
    <source>
        <dbReference type="Proteomes" id="UP001147782"/>
    </source>
</evidence>
<protein>
    <submittedName>
        <fullName evidence="1">Uncharacterized protein</fullName>
    </submittedName>
</protein>
<reference evidence="1" key="1">
    <citation type="submission" date="2022-11" db="EMBL/GenBank/DDBJ databases">
        <authorList>
            <person name="Petersen C."/>
        </authorList>
    </citation>
    <scope>NUCLEOTIDE SEQUENCE</scope>
    <source>
        <strain evidence="1">IBT 29864</strain>
    </source>
</reference>
<accession>A0A9W9VI31</accession>
<organism evidence="1 2">
    <name type="scientific">Penicillium cataractarum</name>
    <dbReference type="NCBI Taxonomy" id="2100454"/>
    <lineage>
        <taxon>Eukaryota</taxon>
        <taxon>Fungi</taxon>
        <taxon>Dikarya</taxon>
        <taxon>Ascomycota</taxon>
        <taxon>Pezizomycotina</taxon>
        <taxon>Eurotiomycetes</taxon>
        <taxon>Eurotiomycetidae</taxon>
        <taxon>Eurotiales</taxon>
        <taxon>Aspergillaceae</taxon>
        <taxon>Penicillium</taxon>
    </lineage>
</organism>
<reference evidence="1" key="2">
    <citation type="journal article" date="2023" name="IMA Fungus">
        <title>Comparative genomic study of the Penicillium genus elucidates a diverse pangenome and 15 lateral gene transfer events.</title>
        <authorList>
            <person name="Petersen C."/>
            <person name="Sorensen T."/>
            <person name="Nielsen M.R."/>
            <person name="Sondergaard T.E."/>
            <person name="Sorensen J.L."/>
            <person name="Fitzpatrick D.A."/>
            <person name="Frisvad J.C."/>
            <person name="Nielsen K.L."/>
        </authorList>
    </citation>
    <scope>NUCLEOTIDE SEQUENCE</scope>
    <source>
        <strain evidence="1">IBT 29864</strain>
    </source>
</reference>
<comment type="caution">
    <text evidence="1">The sequence shown here is derived from an EMBL/GenBank/DDBJ whole genome shotgun (WGS) entry which is preliminary data.</text>
</comment>
<dbReference type="EMBL" id="JAPZBS010000002">
    <property type="protein sequence ID" value="KAJ5381564.1"/>
    <property type="molecule type" value="Genomic_DNA"/>
</dbReference>
<gene>
    <name evidence="1" type="ORF">N7496_003992</name>
</gene>
<dbReference type="OrthoDB" id="4306236at2759"/>
<sequence>MPMQNRSYELVLGSSFLKDLPPSIKRFPYHGVSDFFDILESESARFEVSPHASESLLFHASKETIDTLFDLENEDTPPIAKYLTSFDTNEQLFLDRMPSAPHGGAPFAMHGNADVRAESRGKQPDCGWVPSKTTRGVPRSPSVTLEVAFSENDFKLNSDVRFWLNPDEGKANVCLTLQIGRSQPEIRIEKWENQNDRIHRSQVIWITKRGNQINVSHHPLVISFDSLFCRPSSCPREKDVELSQQQLKEVAEMIWEHQSW</sequence>